<protein>
    <submittedName>
        <fullName evidence="1">Uncharacterized protein</fullName>
    </submittedName>
</protein>
<dbReference type="AlphaFoldDB" id="A0A0J2FZW2"/>
<dbReference type="EMBL" id="UJHH01000001">
    <property type="protein sequence ID" value="SWF62839.1"/>
    <property type="molecule type" value="Genomic_DNA"/>
</dbReference>
<dbReference type="Proteomes" id="UP000258905">
    <property type="component" value="Unassembled WGS sequence"/>
</dbReference>
<comment type="caution">
    <text evidence="1">The sequence shown here is derived from an EMBL/GenBank/DDBJ whole genome shotgun (WGS) entry which is preliminary data.</text>
</comment>
<evidence type="ECO:0000313" key="5">
    <source>
        <dbReference type="Proteomes" id="UP000258905"/>
    </source>
</evidence>
<evidence type="ECO:0000313" key="8">
    <source>
        <dbReference type="Proteomes" id="UP000283322"/>
    </source>
</evidence>
<evidence type="ECO:0000313" key="7">
    <source>
        <dbReference type="Proteomes" id="UP000275975"/>
    </source>
</evidence>
<reference evidence="1 8" key="2">
    <citation type="submission" date="2018-10" db="EMBL/GenBank/DDBJ databases">
        <authorList>
            <person name="Vanduin D."/>
            <person name="Fouts D."/>
            <person name="Wright M."/>
            <person name="Sutton G."/>
            <person name="Nguyen K."/>
            <person name="Kreiswirth B."/>
            <person name="Chen L."/>
            <person name="Rojas L."/>
            <person name="Hujer A."/>
            <person name="Hujer K."/>
            <person name="Bonomo R."/>
            <person name="Adams M."/>
        </authorList>
    </citation>
    <scope>NUCLEOTIDE SEQUENCE [LARGE SCALE GENOMIC DNA]</scope>
    <source>
        <strain evidence="1 8">CRK0165</strain>
    </source>
</reference>
<dbReference type="EMBL" id="UIUC01000018">
    <property type="protein sequence ID" value="SVN66004.1"/>
    <property type="molecule type" value="Genomic_DNA"/>
</dbReference>
<dbReference type="Proteomes" id="UP000259364">
    <property type="component" value="Unassembled WGS sequence"/>
</dbReference>
<reference evidence="2 7" key="4">
    <citation type="journal article" date="2019" name="Antimicrob. Agents Chemother.">
        <title>Applying Rapid Whole Genome Sequencing to Predict Phenotypic Antimicrobial Susceptibility Testing Results Among Carbapenem-Resistant Klebsiella pneumoniae Clinical Isolates.</title>
        <authorList>
            <person name="Tamma P.D."/>
            <person name="Fan Y."/>
            <person name="Bergman Y."/>
            <person name="Pertea G."/>
            <person name="Kazmi A."/>
            <person name="Lewis S."/>
            <person name="Carroll K.C."/>
            <person name="Schatz M.C."/>
            <person name="Timp W."/>
            <person name="Simner P.J."/>
        </authorList>
    </citation>
    <scope>NUCLEOTIDE SEQUENCE [LARGE SCALE GENOMIC DNA]</scope>
    <source>
        <strain evidence="2 7">KLPN_104</strain>
    </source>
</reference>
<evidence type="ECO:0000313" key="3">
    <source>
        <dbReference type="EMBL" id="SVN66004.1"/>
    </source>
</evidence>
<name>A0A0J2FZW2_KLEPN</name>
<sequence length="141" mass="16786">MNKRRYTNEKPRIEKKINTAAMKILIALMPRQYRREVWSRGEGMIYSNCMWYQTWEVVTVDYWGEADSQEAFDILHNRLIDETTDWDGIGYAYDAENSTGEEVDKEKFYSPWRLGNKVGRAEIIRHCRQLVKNGVKWERAA</sequence>
<dbReference type="EMBL" id="MPYG04000097">
    <property type="protein sequence ID" value="ROG96670.1"/>
    <property type="molecule type" value="Genomic_DNA"/>
</dbReference>
<evidence type="ECO:0000313" key="1">
    <source>
        <dbReference type="EMBL" id="ROG96670.1"/>
    </source>
</evidence>
<evidence type="ECO:0000313" key="6">
    <source>
        <dbReference type="Proteomes" id="UP000259364"/>
    </source>
</evidence>
<reference evidence="5 6" key="1">
    <citation type="submission" date="2018-08" db="EMBL/GenBank/DDBJ databases">
        <authorList>
            <consortium name="Pathogen Informatics"/>
        </authorList>
    </citation>
    <scope>NUCLEOTIDE SEQUENCE [LARGE SCALE GENOMIC DNA]</scope>
    <source>
        <strain evidence="3 5">EuSCAPE_GR003</strain>
        <strain evidence="4 6">EuSCAPE_UK014</strain>
    </source>
</reference>
<dbReference type="Proteomes" id="UP000275975">
    <property type="component" value="Unassembled WGS sequence"/>
</dbReference>
<evidence type="ECO:0000313" key="4">
    <source>
        <dbReference type="EMBL" id="SWF62839.1"/>
    </source>
</evidence>
<dbReference type="EMBL" id="RDAM01000001">
    <property type="protein sequence ID" value="RRF05878.1"/>
    <property type="molecule type" value="Genomic_DNA"/>
</dbReference>
<dbReference type="Proteomes" id="UP000283322">
    <property type="component" value="Unassembled WGS sequence"/>
</dbReference>
<reference evidence="2" key="3">
    <citation type="submission" date="2018-10" db="EMBL/GenBank/DDBJ databases">
        <authorList>
            <person name="Fan Y."/>
            <person name="Timp W."/>
            <person name="Bergman Y."/>
            <person name="Tamma P."/>
            <person name="Simner P."/>
        </authorList>
    </citation>
    <scope>NUCLEOTIDE SEQUENCE</scope>
    <source>
        <strain evidence="2">KLPN_104</strain>
    </source>
</reference>
<proteinExistence type="predicted"/>
<dbReference type="RefSeq" id="WP_004152530.1">
    <property type="nucleotide sequence ID" value="NC_021654.1"/>
</dbReference>
<evidence type="ECO:0000313" key="2">
    <source>
        <dbReference type="EMBL" id="RRF05878.1"/>
    </source>
</evidence>
<organism evidence="1 8">
    <name type="scientific">Klebsiella pneumoniae</name>
    <dbReference type="NCBI Taxonomy" id="573"/>
    <lineage>
        <taxon>Bacteria</taxon>
        <taxon>Pseudomonadati</taxon>
        <taxon>Pseudomonadota</taxon>
        <taxon>Gammaproteobacteria</taxon>
        <taxon>Enterobacterales</taxon>
        <taxon>Enterobacteriaceae</taxon>
        <taxon>Klebsiella/Raoultella group</taxon>
        <taxon>Klebsiella</taxon>
        <taxon>Klebsiella pneumoniae complex</taxon>
    </lineage>
</organism>
<accession>A0A0J2FZW2</accession>
<gene>
    <name evidence="1" type="ORF">BL124_00013795</name>
    <name evidence="2" type="ORF">EAO17_06540</name>
    <name evidence="3" type="ORF">SAMEA3649591_04052</name>
    <name evidence="4" type="ORF">SAMEA3720909_00376</name>
</gene>